<keyword evidence="3" id="KW-1185">Reference proteome</keyword>
<keyword evidence="1" id="KW-0812">Transmembrane</keyword>
<name>A0ABN2DET1_9ACTN</name>
<comment type="caution">
    <text evidence="2">The sequence shown here is derived from an EMBL/GenBank/DDBJ whole genome shotgun (WGS) entry which is preliminary data.</text>
</comment>
<evidence type="ECO:0008006" key="4">
    <source>
        <dbReference type="Google" id="ProtNLM"/>
    </source>
</evidence>
<dbReference type="Proteomes" id="UP001501470">
    <property type="component" value="Unassembled WGS sequence"/>
</dbReference>
<keyword evidence="1" id="KW-0472">Membrane</keyword>
<evidence type="ECO:0000313" key="3">
    <source>
        <dbReference type="Proteomes" id="UP001501470"/>
    </source>
</evidence>
<accession>A0ABN2DET1</accession>
<feature type="transmembrane region" description="Helical" evidence="1">
    <location>
        <begin position="12"/>
        <end position="33"/>
    </location>
</feature>
<gene>
    <name evidence="2" type="ORF">GCM10009827_117530</name>
</gene>
<protein>
    <recommendedName>
        <fullName evidence="4">CcmD family protein</fullName>
    </recommendedName>
</protein>
<keyword evidence="1" id="KW-1133">Transmembrane helix</keyword>
<reference evidence="2 3" key="1">
    <citation type="journal article" date="2019" name="Int. J. Syst. Evol. Microbiol.">
        <title>The Global Catalogue of Microorganisms (GCM) 10K type strain sequencing project: providing services to taxonomists for standard genome sequencing and annotation.</title>
        <authorList>
            <consortium name="The Broad Institute Genomics Platform"/>
            <consortium name="The Broad Institute Genome Sequencing Center for Infectious Disease"/>
            <person name="Wu L."/>
            <person name="Ma J."/>
        </authorList>
    </citation>
    <scope>NUCLEOTIDE SEQUENCE [LARGE SCALE GENOMIC DNA]</scope>
    <source>
        <strain evidence="2 3">JCM 15933</strain>
    </source>
</reference>
<proteinExistence type="predicted"/>
<evidence type="ECO:0000256" key="1">
    <source>
        <dbReference type="SAM" id="Phobius"/>
    </source>
</evidence>
<dbReference type="EMBL" id="BAAAQD010000057">
    <property type="protein sequence ID" value="GAA1576169.1"/>
    <property type="molecule type" value="Genomic_DNA"/>
</dbReference>
<evidence type="ECO:0000313" key="2">
    <source>
        <dbReference type="EMBL" id="GAA1576169.1"/>
    </source>
</evidence>
<organism evidence="2 3">
    <name type="scientific">Dactylosporangium maewongense</name>
    <dbReference type="NCBI Taxonomy" id="634393"/>
    <lineage>
        <taxon>Bacteria</taxon>
        <taxon>Bacillati</taxon>
        <taxon>Actinomycetota</taxon>
        <taxon>Actinomycetes</taxon>
        <taxon>Micromonosporales</taxon>
        <taxon>Micromonosporaceae</taxon>
        <taxon>Dactylosporangium</taxon>
    </lineage>
</organism>
<sequence>MPGGMPNAGAAGVTVLLWALGCASLYLVVRAAVRAGIEDAWKRRAQRENTKP</sequence>